<proteinExistence type="inferred from homology"/>
<evidence type="ECO:0000259" key="2">
    <source>
        <dbReference type="Pfam" id="PF00582"/>
    </source>
</evidence>
<comment type="caution">
    <text evidence="3">The sequence shown here is derived from an EMBL/GenBank/DDBJ whole genome shotgun (WGS) entry which is preliminary data.</text>
</comment>
<gene>
    <name evidence="3" type="ORF">R2G56_08790</name>
</gene>
<sequence>MFKRIMVPVDLAHADKLAKALDAASGLAKLYGASLCYVGVTTALPSSVAHGEADFTAKLTQFAEARSNADGVGIEVKTAVSHDPVRDLDDVLGRTAGEIGADLVVMASHVPTFADHIFASNAGYLASHTPVSVFIVR</sequence>
<dbReference type="InterPro" id="IPR006015">
    <property type="entry name" value="Universal_stress_UspA"/>
</dbReference>
<accession>A0ABU4AJF6</accession>
<protein>
    <submittedName>
        <fullName evidence="3">Universal stress protein</fullName>
    </submittedName>
</protein>
<comment type="similarity">
    <text evidence="1">Belongs to the universal stress protein A family.</text>
</comment>
<reference evidence="3 4" key="1">
    <citation type="submission" date="2023-10" db="EMBL/GenBank/DDBJ databases">
        <authorList>
            <person name="Venkata Ramana C."/>
            <person name="Sasikala C."/>
            <person name="Dhurka M."/>
        </authorList>
    </citation>
    <scope>NUCLEOTIDE SEQUENCE [LARGE SCALE GENOMIC DNA]</scope>
    <source>
        <strain evidence="3 4">KCTC 32151</strain>
    </source>
</reference>
<evidence type="ECO:0000313" key="4">
    <source>
        <dbReference type="Proteomes" id="UP001185659"/>
    </source>
</evidence>
<dbReference type="InterPro" id="IPR014729">
    <property type="entry name" value="Rossmann-like_a/b/a_fold"/>
</dbReference>
<keyword evidence="4" id="KW-1185">Reference proteome</keyword>
<organism evidence="3 4">
    <name type="scientific">Nitratireductor aquimarinus</name>
    <dbReference type="NCBI Taxonomy" id="889300"/>
    <lineage>
        <taxon>Bacteria</taxon>
        <taxon>Pseudomonadati</taxon>
        <taxon>Pseudomonadota</taxon>
        <taxon>Alphaproteobacteria</taxon>
        <taxon>Hyphomicrobiales</taxon>
        <taxon>Phyllobacteriaceae</taxon>
        <taxon>Nitratireductor</taxon>
    </lineage>
</organism>
<dbReference type="InterPro" id="IPR006016">
    <property type="entry name" value="UspA"/>
</dbReference>
<dbReference type="RefSeq" id="WP_317561049.1">
    <property type="nucleotide sequence ID" value="NZ_JAWLIP010000003.1"/>
</dbReference>
<dbReference type="Pfam" id="PF00582">
    <property type="entry name" value="Usp"/>
    <property type="match status" value="1"/>
</dbReference>
<dbReference type="SUPFAM" id="SSF52402">
    <property type="entry name" value="Adenine nucleotide alpha hydrolases-like"/>
    <property type="match status" value="1"/>
</dbReference>
<feature type="domain" description="UspA" evidence="2">
    <location>
        <begin position="1"/>
        <end position="137"/>
    </location>
</feature>
<evidence type="ECO:0000313" key="3">
    <source>
        <dbReference type="EMBL" id="MDV6226379.1"/>
    </source>
</evidence>
<dbReference type="CDD" id="cd00293">
    <property type="entry name" value="USP-like"/>
    <property type="match status" value="1"/>
</dbReference>
<name>A0ABU4AJF6_9HYPH</name>
<dbReference type="Gene3D" id="3.40.50.620">
    <property type="entry name" value="HUPs"/>
    <property type="match status" value="1"/>
</dbReference>
<dbReference type="PRINTS" id="PR01438">
    <property type="entry name" value="UNVRSLSTRESS"/>
</dbReference>
<dbReference type="EMBL" id="JAWLIP010000003">
    <property type="protein sequence ID" value="MDV6226379.1"/>
    <property type="molecule type" value="Genomic_DNA"/>
</dbReference>
<dbReference type="Proteomes" id="UP001185659">
    <property type="component" value="Unassembled WGS sequence"/>
</dbReference>
<evidence type="ECO:0000256" key="1">
    <source>
        <dbReference type="ARBA" id="ARBA00008791"/>
    </source>
</evidence>